<evidence type="ECO:0000259" key="5">
    <source>
        <dbReference type="PROSITE" id="PS51078"/>
    </source>
</evidence>
<proteinExistence type="predicted"/>
<keyword evidence="2" id="KW-0238">DNA-binding</keyword>
<protein>
    <submittedName>
        <fullName evidence="6">IclR family transcriptional regulator</fullName>
    </submittedName>
</protein>
<dbReference type="SUPFAM" id="SSF55781">
    <property type="entry name" value="GAF domain-like"/>
    <property type="match status" value="1"/>
</dbReference>
<evidence type="ECO:0000313" key="7">
    <source>
        <dbReference type="Proteomes" id="UP000500826"/>
    </source>
</evidence>
<feature type="domain" description="IclR-ED" evidence="5">
    <location>
        <begin position="83"/>
        <end position="265"/>
    </location>
</feature>
<dbReference type="Pfam" id="PF01614">
    <property type="entry name" value="IclR_C"/>
    <property type="match status" value="1"/>
</dbReference>
<evidence type="ECO:0000256" key="1">
    <source>
        <dbReference type="ARBA" id="ARBA00023015"/>
    </source>
</evidence>
<dbReference type="Proteomes" id="UP000500826">
    <property type="component" value="Chromosome"/>
</dbReference>
<feature type="domain" description="HTH iclR-type" evidence="4">
    <location>
        <begin position="19"/>
        <end position="82"/>
    </location>
</feature>
<evidence type="ECO:0000256" key="2">
    <source>
        <dbReference type="ARBA" id="ARBA00023125"/>
    </source>
</evidence>
<dbReference type="InterPro" id="IPR014757">
    <property type="entry name" value="Tscrpt_reg_IclR_C"/>
</dbReference>
<keyword evidence="1" id="KW-0805">Transcription regulation</keyword>
<keyword evidence="3" id="KW-0804">Transcription</keyword>
<accession>A0ABX6P1B1</accession>
<dbReference type="InterPro" id="IPR050707">
    <property type="entry name" value="HTH_MetabolicPath_Reg"/>
</dbReference>
<gene>
    <name evidence="6" type="ORF">HK414_06975</name>
</gene>
<dbReference type="InterPro" id="IPR036388">
    <property type="entry name" value="WH-like_DNA-bd_sf"/>
</dbReference>
<evidence type="ECO:0000313" key="6">
    <source>
        <dbReference type="EMBL" id="QJW83844.1"/>
    </source>
</evidence>
<dbReference type="InterPro" id="IPR029016">
    <property type="entry name" value="GAF-like_dom_sf"/>
</dbReference>
<dbReference type="PANTHER" id="PTHR30136">
    <property type="entry name" value="HELIX-TURN-HELIX TRANSCRIPTIONAL REGULATOR, ICLR FAMILY"/>
    <property type="match status" value="1"/>
</dbReference>
<organism evidence="6 7">
    <name type="scientific">Ramlibacter terrae</name>
    <dbReference type="NCBI Taxonomy" id="2732511"/>
    <lineage>
        <taxon>Bacteria</taxon>
        <taxon>Pseudomonadati</taxon>
        <taxon>Pseudomonadota</taxon>
        <taxon>Betaproteobacteria</taxon>
        <taxon>Burkholderiales</taxon>
        <taxon>Comamonadaceae</taxon>
        <taxon>Ramlibacter</taxon>
    </lineage>
</organism>
<dbReference type="InterPro" id="IPR036390">
    <property type="entry name" value="WH_DNA-bd_sf"/>
</dbReference>
<keyword evidence="7" id="KW-1185">Reference proteome</keyword>
<dbReference type="Gene3D" id="1.10.10.10">
    <property type="entry name" value="Winged helix-like DNA-binding domain superfamily/Winged helix DNA-binding domain"/>
    <property type="match status" value="1"/>
</dbReference>
<sequence length="271" mass="28098">MDALNKVSPQRAASGVAGTQAVARAAALLRAIAGSPRREAGLADLARALELERPTAHRILRRLVGEGLVQQNPATRSYVLGPLVFELGLVARPPLELYGLSSDALAAVAEGSGDTAFAIIGSGLDGVCLDRREGSYPVKALMLEVGRRRPMGSGAGSLAMLAAMAPDVAERILDANAARLRAAGEPDAGALKSAVALAREHGYAVNAPGEAPEIMSIGIAVQNVYGTPIMGLSICALRFRIEHRIGMLADLLRASKAEIEARLQAESPATA</sequence>
<dbReference type="PROSITE" id="PS51077">
    <property type="entry name" value="HTH_ICLR"/>
    <property type="match status" value="1"/>
</dbReference>
<reference evidence="6 7" key="1">
    <citation type="submission" date="2020-05" db="EMBL/GenBank/DDBJ databases">
        <title>Ramlibacter rhizophilus sp. nov., isolated from rhizosphere soil of national flower Mugunghwa from South Korea.</title>
        <authorList>
            <person name="Zheng-Fei Y."/>
            <person name="Huan T."/>
        </authorList>
    </citation>
    <scope>NUCLEOTIDE SEQUENCE [LARGE SCALE GENOMIC DNA]</scope>
    <source>
        <strain evidence="6 7">H242</strain>
    </source>
</reference>
<dbReference type="SUPFAM" id="SSF46785">
    <property type="entry name" value="Winged helix' DNA-binding domain"/>
    <property type="match status" value="1"/>
</dbReference>
<evidence type="ECO:0000256" key="3">
    <source>
        <dbReference type="ARBA" id="ARBA00023163"/>
    </source>
</evidence>
<dbReference type="Pfam" id="PF09339">
    <property type="entry name" value="HTH_IclR"/>
    <property type="match status" value="1"/>
</dbReference>
<dbReference type="PROSITE" id="PS51078">
    <property type="entry name" value="ICLR_ED"/>
    <property type="match status" value="1"/>
</dbReference>
<dbReference type="SMART" id="SM00346">
    <property type="entry name" value="HTH_ICLR"/>
    <property type="match status" value="1"/>
</dbReference>
<name>A0ABX6P1B1_9BURK</name>
<evidence type="ECO:0000259" key="4">
    <source>
        <dbReference type="PROSITE" id="PS51077"/>
    </source>
</evidence>
<reference evidence="6 7" key="2">
    <citation type="submission" date="2020-05" db="EMBL/GenBank/DDBJ databases">
        <authorList>
            <person name="Khan S.A."/>
            <person name="Jeon C.O."/>
            <person name="Chun B.H."/>
        </authorList>
    </citation>
    <scope>NUCLEOTIDE SEQUENCE [LARGE SCALE GENOMIC DNA]</scope>
    <source>
        <strain evidence="6 7">H242</strain>
    </source>
</reference>
<dbReference type="PANTHER" id="PTHR30136:SF39">
    <property type="entry name" value="TRANSCRIPTIONAL REGULATORY PROTEIN"/>
    <property type="match status" value="1"/>
</dbReference>
<dbReference type="InterPro" id="IPR005471">
    <property type="entry name" value="Tscrpt_reg_IclR_N"/>
</dbReference>
<dbReference type="Gene3D" id="3.30.450.40">
    <property type="match status" value="1"/>
</dbReference>
<dbReference type="EMBL" id="CP053418">
    <property type="protein sequence ID" value="QJW83844.1"/>
    <property type="molecule type" value="Genomic_DNA"/>
</dbReference>